<evidence type="ECO:0000256" key="3">
    <source>
        <dbReference type="ARBA" id="ARBA00022553"/>
    </source>
</evidence>
<evidence type="ECO:0000256" key="2">
    <source>
        <dbReference type="ARBA" id="ARBA00022490"/>
    </source>
</evidence>
<dbReference type="InterPro" id="IPR036179">
    <property type="entry name" value="Ig-like_dom_sf"/>
</dbReference>
<dbReference type="InterPro" id="IPR007110">
    <property type="entry name" value="Ig-like_dom"/>
</dbReference>
<dbReference type="PROSITE" id="PS50835">
    <property type="entry name" value="IG_LIKE"/>
    <property type="match status" value="1"/>
</dbReference>
<dbReference type="GO" id="GO:0005737">
    <property type="term" value="C:cytoplasm"/>
    <property type="evidence" value="ECO:0007669"/>
    <property type="project" value="UniProtKB-SubCell"/>
</dbReference>
<proteinExistence type="predicted"/>
<dbReference type="InterPro" id="IPR013783">
    <property type="entry name" value="Ig-like_fold"/>
</dbReference>
<keyword evidence="3" id="KW-0597">Phosphoprotein</keyword>
<protein>
    <recommendedName>
        <fullName evidence="5">Ig-like domain-containing protein</fullName>
    </recommendedName>
</protein>
<reference evidence="6" key="1">
    <citation type="submission" date="2025-08" db="UniProtKB">
        <authorList>
            <consortium name="Ensembl"/>
        </authorList>
    </citation>
    <scope>IDENTIFICATION</scope>
</reference>
<accession>A0A8C5JE28</accession>
<organism evidence="6 7">
    <name type="scientific">Junco hyemalis</name>
    <name type="common">Dark-eyed junco</name>
    <dbReference type="NCBI Taxonomy" id="40217"/>
    <lineage>
        <taxon>Eukaryota</taxon>
        <taxon>Metazoa</taxon>
        <taxon>Chordata</taxon>
        <taxon>Craniata</taxon>
        <taxon>Vertebrata</taxon>
        <taxon>Euteleostomi</taxon>
        <taxon>Archelosauria</taxon>
        <taxon>Archosauria</taxon>
        <taxon>Dinosauria</taxon>
        <taxon>Saurischia</taxon>
        <taxon>Theropoda</taxon>
        <taxon>Coelurosauria</taxon>
        <taxon>Aves</taxon>
        <taxon>Neognathae</taxon>
        <taxon>Neoaves</taxon>
        <taxon>Telluraves</taxon>
        <taxon>Australaves</taxon>
        <taxon>Passeriformes</taxon>
        <taxon>Passerellidae</taxon>
        <taxon>Junco</taxon>
    </lineage>
</organism>
<dbReference type="PANTHER" id="PTHR35971">
    <property type="entry name" value="SI:DKEY-31G6.6"/>
    <property type="match status" value="1"/>
</dbReference>
<dbReference type="InterPro" id="IPR052385">
    <property type="entry name" value="Obscurin/Obscurin-like_Reg"/>
</dbReference>
<dbReference type="SMART" id="SM00408">
    <property type="entry name" value="IGc2"/>
    <property type="match status" value="1"/>
</dbReference>
<dbReference type="Proteomes" id="UP000694408">
    <property type="component" value="Unplaced"/>
</dbReference>
<keyword evidence="2" id="KW-0963">Cytoplasm</keyword>
<dbReference type="Ensembl" id="ENSJHYT00000020366.1">
    <property type="protein sequence ID" value="ENSJHYP00000016899.1"/>
    <property type="gene ID" value="ENSJHYG00000012889.1"/>
</dbReference>
<name>A0A8C5JE28_JUNHY</name>
<dbReference type="FunFam" id="2.60.40.10:FF:000228">
    <property type="entry name" value="obscurin isoform X4"/>
    <property type="match status" value="1"/>
</dbReference>
<keyword evidence="4" id="KW-1015">Disulfide bond</keyword>
<dbReference type="InterPro" id="IPR003598">
    <property type="entry name" value="Ig_sub2"/>
</dbReference>
<sequence>MLGTTPVCVGSSSPQLPWQCMVMNNSISMPSLLRLWFELFLSTLSQLSGHTLPPLFKEQLKDQEAEEGAEVSLLCELSKAAPVQWQKDQRSLKPSGKYRMRQEGLKAELVIRGIAEEDAGEYTCVCGEQQTTAVLTVQGKAIPDLLSPAGNLCPVL</sequence>
<comment type="subcellular location">
    <subcellularLocation>
        <location evidence="1">Cytoplasm</location>
    </subcellularLocation>
</comment>
<dbReference type="InterPro" id="IPR013098">
    <property type="entry name" value="Ig_I-set"/>
</dbReference>
<evidence type="ECO:0000256" key="4">
    <source>
        <dbReference type="ARBA" id="ARBA00023157"/>
    </source>
</evidence>
<dbReference type="Gene3D" id="2.60.40.10">
    <property type="entry name" value="Immunoglobulins"/>
    <property type="match status" value="1"/>
</dbReference>
<keyword evidence="7" id="KW-1185">Reference proteome</keyword>
<dbReference type="PANTHER" id="PTHR35971:SF5">
    <property type="entry name" value="OBSCURIN LIKE CYTOSKELETAL ADAPTOR 1"/>
    <property type="match status" value="1"/>
</dbReference>
<evidence type="ECO:0000313" key="7">
    <source>
        <dbReference type="Proteomes" id="UP000694408"/>
    </source>
</evidence>
<feature type="domain" description="Ig-like" evidence="5">
    <location>
        <begin position="53"/>
        <end position="136"/>
    </location>
</feature>
<evidence type="ECO:0000313" key="6">
    <source>
        <dbReference type="Ensembl" id="ENSJHYP00000016899.1"/>
    </source>
</evidence>
<dbReference type="SMART" id="SM00409">
    <property type="entry name" value="IG"/>
    <property type="match status" value="1"/>
</dbReference>
<dbReference type="AlphaFoldDB" id="A0A8C5JE28"/>
<dbReference type="Pfam" id="PF07679">
    <property type="entry name" value="I-set"/>
    <property type="match status" value="1"/>
</dbReference>
<evidence type="ECO:0000259" key="5">
    <source>
        <dbReference type="PROSITE" id="PS50835"/>
    </source>
</evidence>
<dbReference type="InterPro" id="IPR003599">
    <property type="entry name" value="Ig_sub"/>
</dbReference>
<reference evidence="6" key="2">
    <citation type="submission" date="2025-09" db="UniProtKB">
        <authorList>
            <consortium name="Ensembl"/>
        </authorList>
    </citation>
    <scope>IDENTIFICATION</scope>
</reference>
<dbReference type="SUPFAM" id="SSF48726">
    <property type="entry name" value="Immunoglobulin"/>
    <property type="match status" value="1"/>
</dbReference>
<evidence type="ECO:0000256" key="1">
    <source>
        <dbReference type="ARBA" id="ARBA00004496"/>
    </source>
</evidence>